<name>A0ABV6VPP2_9ACTN</name>
<feature type="short sequence motif" description="GXGXXG" evidence="4">
    <location>
        <begin position="21"/>
        <end position="26"/>
    </location>
</feature>
<gene>
    <name evidence="6" type="ORF">ACEZDE_03395</name>
</gene>
<evidence type="ECO:0000256" key="4">
    <source>
        <dbReference type="PROSITE-ProRule" id="PRU01161"/>
    </source>
</evidence>
<keyword evidence="7" id="KW-1185">Reference proteome</keyword>
<keyword evidence="2 4" id="KW-0442">Lipid degradation</keyword>
<proteinExistence type="predicted"/>
<dbReference type="InterPro" id="IPR016035">
    <property type="entry name" value="Acyl_Trfase/lysoPLipase"/>
</dbReference>
<evidence type="ECO:0000256" key="1">
    <source>
        <dbReference type="ARBA" id="ARBA00022801"/>
    </source>
</evidence>
<evidence type="ECO:0000313" key="6">
    <source>
        <dbReference type="EMBL" id="MFC1415691.1"/>
    </source>
</evidence>
<dbReference type="InterPro" id="IPR050301">
    <property type="entry name" value="NTE"/>
</dbReference>
<dbReference type="PROSITE" id="PS51635">
    <property type="entry name" value="PNPLA"/>
    <property type="match status" value="1"/>
</dbReference>
<dbReference type="RefSeq" id="WP_380531832.1">
    <property type="nucleotide sequence ID" value="NZ_JBHFAB010000002.1"/>
</dbReference>
<dbReference type="Pfam" id="PF01734">
    <property type="entry name" value="Patatin"/>
    <property type="match status" value="1"/>
</dbReference>
<feature type="active site" description="Proton acceptor" evidence="4">
    <location>
        <position position="174"/>
    </location>
</feature>
<comment type="caution">
    <text evidence="6">The sequence shown here is derived from an EMBL/GenBank/DDBJ whole genome shotgun (WGS) entry which is preliminary data.</text>
</comment>
<sequence>MADSSDTVKTPAHTCAFVLGGGGALGACEVGMLGALLSAGITPDLVVGTSVGAINGAMIAADPSAGAVDRLTELWSGLGRSGVFSGSLLGRLHKAARSRTHLYSADPLRRMLREYLPVERIEELAVPYQCVAAGIERAAEHWFTEGALVDAVLASCAVPGLLPPVAVGGEHFLDGGLTNSIPVGRAVALGARVVYVLQVGRIEQPLTVPRRPWEVASVSFEIARRHRFARDMADLPPGVEVHVLPSGGPIGRSGAAGQLRYRDFGLSTERIDRAHRATSDYLAEHPAAAR</sequence>
<keyword evidence="3 4" id="KW-0443">Lipid metabolism</keyword>
<protein>
    <submittedName>
        <fullName evidence="6">Patatin-like phospholipase family protein</fullName>
    </submittedName>
</protein>
<reference evidence="6 7" key="1">
    <citation type="submission" date="2024-09" db="EMBL/GenBank/DDBJ databases">
        <authorList>
            <person name="Lee S.D."/>
        </authorList>
    </citation>
    <scope>NUCLEOTIDE SEQUENCE [LARGE SCALE GENOMIC DNA]</scope>
    <source>
        <strain evidence="6 7">N8-3</strain>
    </source>
</reference>
<accession>A0ABV6VPP2</accession>
<feature type="domain" description="PNPLA" evidence="5">
    <location>
        <begin position="17"/>
        <end position="187"/>
    </location>
</feature>
<organism evidence="6 7">
    <name type="scientific">Streptacidiphilus cavernicola</name>
    <dbReference type="NCBI Taxonomy" id="3342716"/>
    <lineage>
        <taxon>Bacteria</taxon>
        <taxon>Bacillati</taxon>
        <taxon>Actinomycetota</taxon>
        <taxon>Actinomycetes</taxon>
        <taxon>Kitasatosporales</taxon>
        <taxon>Streptomycetaceae</taxon>
        <taxon>Streptacidiphilus</taxon>
    </lineage>
</organism>
<dbReference type="EMBL" id="JBHFAB010000002">
    <property type="protein sequence ID" value="MFC1415691.1"/>
    <property type="molecule type" value="Genomic_DNA"/>
</dbReference>
<evidence type="ECO:0000256" key="2">
    <source>
        <dbReference type="ARBA" id="ARBA00022963"/>
    </source>
</evidence>
<evidence type="ECO:0000313" key="7">
    <source>
        <dbReference type="Proteomes" id="UP001592531"/>
    </source>
</evidence>
<dbReference type="PANTHER" id="PTHR14226:SF57">
    <property type="entry name" value="BLR7027 PROTEIN"/>
    <property type="match status" value="1"/>
</dbReference>
<feature type="short sequence motif" description="DGA/G" evidence="4">
    <location>
        <begin position="174"/>
        <end position="176"/>
    </location>
</feature>
<evidence type="ECO:0000259" key="5">
    <source>
        <dbReference type="PROSITE" id="PS51635"/>
    </source>
</evidence>
<feature type="active site" description="Nucleophile" evidence="4">
    <location>
        <position position="50"/>
    </location>
</feature>
<dbReference type="InterPro" id="IPR002641">
    <property type="entry name" value="PNPLA_dom"/>
</dbReference>
<dbReference type="Proteomes" id="UP001592531">
    <property type="component" value="Unassembled WGS sequence"/>
</dbReference>
<keyword evidence="1 4" id="KW-0378">Hydrolase</keyword>
<evidence type="ECO:0000256" key="3">
    <source>
        <dbReference type="ARBA" id="ARBA00023098"/>
    </source>
</evidence>
<feature type="short sequence motif" description="GXSXG" evidence="4">
    <location>
        <begin position="48"/>
        <end position="52"/>
    </location>
</feature>
<dbReference type="PANTHER" id="PTHR14226">
    <property type="entry name" value="NEUROPATHY TARGET ESTERASE/SWISS CHEESE D.MELANOGASTER"/>
    <property type="match status" value="1"/>
</dbReference>
<dbReference type="Gene3D" id="3.40.1090.10">
    <property type="entry name" value="Cytosolic phospholipase A2 catalytic domain"/>
    <property type="match status" value="2"/>
</dbReference>
<dbReference type="SUPFAM" id="SSF52151">
    <property type="entry name" value="FabD/lysophospholipase-like"/>
    <property type="match status" value="1"/>
</dbReference>